<evidence type="ECO:0000256" key="9">
    <source>
        <dbReference type="ARBA" id="ARBA00023002"/>
    </source>
</evidence>
<evidence type="ECO:0000256" key="1">
    <source>
        <dbReference type="ARBA" id="ARBA00004651"/>
    </source>
</evidence>
<feature type="transmembrane region" description="Helical" evidence="14">
    <location>
        <begin position="113"/>
        <end position="132"/>
    </location>
</feature>
<evidence type="ECO:0000256" key="8">
    <source>
        <dbReference type="ARBA" id="ARBA00022989"/>
    </source>
</evidence>
<dbReference type="GO" id="GO:0006826">
    <property type="term" value="P:iron ion transport"/>
    <property type="evidence" value="ECO:0007669"/>
    <property type="project" value="TreeGrafter"/>
</dbReference>
<dbReference type="EMBL" id="SGPM01000004">
    <property type="protein sequence ID" value="THH33660.1"/>
    <property type="molecule type" value="Genomic_DNA"/>
</dbReference>
<dbReference type="SFLD" id="SFLDG01168">
    <property type="entry name" value="Ferric_reductase_subgroup_(FRE"/>
    <property type="match status" value="1"/>
</dbReference>
<keyword evidence="10" id="KW-0406">Ion transport</keyword>
<feature type="transmembrane region" description="Helical" evidence="14">
    <location>
        <begin position="29"/>
        <end position="50"/>
    </location>
</feature>
<organism evidence="16 17">
    <name type="scientific">Antrodiella citrinella</name>
    <dbReference type="NCBI Taxonomy" id="2447956"/>
    <lineage>
        <taxon>Eukaryota</taxon>
        <taxon>Fungi</taxon>
        <taxon>Dikarya</taxon>
        <taxon>Basidiomycota</taxon>
        <taxon>Agaricomycotina</taxon>
        <taxon>Agaricomycetes</taxon>
        <taxon>Polyporales</taxon>
        <taxon>Steccherinaceae</taxon>
        <taxon>Antrodiella</taxon>
    </lineage>
</organism>
<keyword evidence="6 14" id="KW-0812">Transmembrane</keyword>
<dbReference type="Pfam" id="PF08030">
    <property type="entry name" value="NAD_binding_6"/>
    <property type="match status" value="1"/>
</dbReference>
<evidence type="ECO:0000256" key="5">
    <source>
        <dbReference type="ARBA" id="ARBA00022475"/>
    </source>
</evidence>
<comment type="similarity">
    <text evidence="2">Belongs to the ferric reductase (FRE) family.</text>
</comment>
<dbReference type="PROSITE" id="PS51384">
    <property type="entry name" value="FAD_FR"/>
    <property type="match status" value="1"/>
</dbReference>
<dbReference type="Pfam" id="PF01794">
    <property type="entry name" value="Ferric_reduct"/>
    <property type="match status" value="1"/>
</dbReference>
<dbReference type="GO" id="GO:0006879">
    <property type="term" value="P:intracellular iron ion homeostasis"/>
    <property type="evidence" value="ECO:0007669"/>
    <property type="project" value="TreeGrafter"/>
</dbReference>
<dbReference type="InterPro" id="IPR017938">
    <property type="entry name" value="Riboflavin_synthase-like_b-brl"/>
</dbReference>
<dbReference type="CDD" id="cd06186">
    <property type="entry name" value="NOX_Duox_like_FAD_NADP"/>
    <property type="match status" value="1"/>
</dbReference>
<dbReference type="OrthoDB" id="4494341at2759"/>
<feature type="domain" description="FAD-binding FR-type" evidence="15">
    <location>
        <begin position="276"/>
        <end position="409"/>
    </location>
</feature>
<comment type="caution">
    <text evidence="16">The sequence shown here is derived from an EMBL/GenBank/DDBJ whole genome shotgun (WGS) entry which is preliminary data.</text>
</comment>
<evidence type="ECO:0000256" key="12">
    <source>
        <dbReference type="ARBA" id="ARBA00023180"/>
    </source>
</evidence>
<evidence type="ECO:0000256" key="6">
    <source>
        <dbReference type="ARBA" id="ARBA00022692"/>
    </source>
</evidence>
<dbReference type="GO" id="GO:0015677">
    <property type="term" value="P:copper ion import"/>
    <property type="evidence" value="ECO:0007669"/>
    <property type="project" value="TreeGrafter"/>
</dbReference>
<gene>
    <name evidence="16" type="ORF">EUX98_g541</name>
</gene>
<evidence type="ECO:0000256" key="4">
    <source>
        <dbReference type="ARBA" id="ARBA00022448"/>
    </source>
</evidence>
<keyword evidence="5" id="KW-1003">Cell membrane</keyword>
<keyword evidence="12" id="KW-0325">Glycoprotein</keyword>
<evidence type="ECO:0000313" key="17">
    <source>
        <dbReference type="Proteomes" id="UP000308730"/>
    </source>
</evidence>
<dbReference type="Gene3D" id="2.40.30.10">
    <property type="entry name" value="Translation factors"/>
    <property type="match status" value="1"/>
</dbReference>
<comment type="subcellular location">
    <subcellularLocation>
        <location evidence="1">Cell membrane</location>
        <topology evidence="1">Multi-pass membrane protein</topology>
    </subcellularLocation>
</comment>
<dbReference type="InterPro" id="IPR051410">
    <property type="entry name" value="Ferric/Cupric_Reductase"/>
</dbReference>
<reference evidence="16 17" key="1">
    <citation type="submission" date="2019-02" db="EMBL/GenBank/DDBJ databases">
        <title>Genome sequencing of the rare red list fungi Antrodiella citrinella (Flaviporus citrinellus).</title>
        <authorList>
            <person name="Buettner E."/>
            <person name="Kellner H."/>
        </authorList>
    </citation>
    <scope>NUCLEOTIDE SEQUENCE [LARGE SCALE GENOMIC DNA]</scope>
    <source>
        <strain evidence="16 17">DSM 108506</strain>
    </source>
</reference>
<dbReference type="Proteomes" id="UP000308730">
    <property type="component" value="Unassembled WGS sequence"/>
</dbReference>
<keyword evidence="17" id="KW-1185">Reference proteome</keyword>
<dbReference type="SFLD" id="SFLDS00052">
    <property type="entry name" value="Ferric_Reductase_Domain"/>
    <property type="match status" value="1"/>
</dbReference>
<evidence type="ECO:0000256" key="11">
    <source>
        <dbReference type="ARBA" id="ARBA00023136"/>
    </source>
</evidence>
<evidence type="ECO:0000256" key="2">
    <source>
        <dbReference type="ARBA" id="ARBA00006278"/>
    </source>
</evidence>
<keyword evidence="8 14" id="KW-1133">Transmembrane helix</keyword>
<evidence type="ECO:0000256" key="14">
    <source>
        <dbReference type="SAM" id="Phobius"/>
    </source>
</evidence>
<dbReference type="Gene3D" id="3.40.50.80">
    <property type="entry name" value="Nucleotide-binding domain of ferredoxin-NADP reductase (FNR) module"/>
    <property type="match status" value="1"/>
</dbReference>
<protein>
    <recommendedName>
        <fullName evidence="3">ferric-chelate reductase (NADPH)</fullName>
        <ecNumber evidence="3">1.16.1.9</ecNumber>
    </recommendedName>
</protein>
<name>A0A4S4NCC7_9APHY</name>
<keyword evidence="9" id="KW-0560">Oxidoreductase</keyword>
<dbReference type="InterPro" id="IPR017927">
    <property type="entry name" value="FAD-bd_FR_type"/>
</dbReference>
<dbReference type="InterPro" id="IPR039261">
    <property type="entry name" value="FNR_nucleotide-bd"/>
</dbReference>
<evidence type="ECO:0000256" key="10">
    <source>
        <dbReference type="ARBA" id="ARBA00023065"/>
    </source>
</evidence>
<evidence type="ECO:0000259" key="15">
    <source>
        <dbReference type="PROSITE" id="PS51384"/>
    </source>
</evidence>
<comment type="catalytic activity">
    <reaction evidence="13">
        <text>2 a Fe(II)-siderophore + NADP(+) + H(+) = 2 a Fe(III)-siderophore + NADPH</text>
        <dbReference type="Rhea" id="RHEA:28795"/>
        <dbReference type="Rhea" id="RHEA-COMP:11342"/>
        <dbReference type="Rhea" id="RHEA-COMP:11344"/>
        <dbReference type="ChEBI" id="CHEBI:15378"/>
        <dbReference type="ChEBI" id="CHEBI:29033"/>
        <dbReference type="ChEBI" id="CHEBI:29034"/>
        <dbReference type="ChEBI" id="CHEBI:57783"/>
        <dbReference type="ChEBI" id="CHEBI:58349"/>
        <dbReference type="EC" id="1.16.1.9"/>
    </reaction>
</comment>
<feature type="transmembrane region" description="Helical" evidence="14">
    <location>
        <begin position="184"/>
        <end position="205"/>
    </location>
</feature>
<proteinExistence type="inferred from homology"/>
<dbReference type="GO" id="GO:0005886">
    <property type="term" value="C:plasma membrane"/>
    <property type="evidence" value="ECO:0007669"/>
    <property type="project" value="UniProtKB-SubCell"/>
</dbReference>
<dbReference type="GO" id="GO:0052851">
    <property type="term" value="F:ferric-chelate reductase (NADPH) activity"/>
    <property type="evidence" value="ECO:0007669"/>
    <property type="project" value="UniProtKB-EC"/>
</dbReference>
<dbReference type="AlphaFoldDB" id="A0A4S4NCC7"/>
<keyword evidence="11 14" id="KW-0472">Membrane</keyword>
<dbReference type="EC" id="1.16.1.9" evidence="3"/>
<dbReference type="Pfam" id="PF08022">
    <property type="entry name" value="FAD_binding_8"/>
    <property type="match status" value="1"/>
</dbReference>
<accession>A0A4S4NCC7</accession>
<feature type="transmembrane region" description="Helical" evidence="14">
    <location>
        <begin position="239"/>
        <end position="259"/>
    </location>
</feature>
<sequence length="624" mass="68727">MQLISHTPRSTAADRQVKAAQQEIYVRDLWILLGSILAFLTIIRFTRLAIRFAFPPTPPSQTNSFDKSPIEKVEPGCNGRPSWRRLPGAVASAFRIVAFRIHIPIGPGSTATISQLTFIFGYITTIFVLLFIHTHDLEGYWYEDRAAHYASSQLPLIVALAGKNNIISFCTGIGHEKLNVLHRAAARTCLILLWIHAISHVVAGLKTGFETIWMQCGAVGLTAFTLAAILSVRPIRKAFFEIFLVGHIILVALFLLFGYLHARGPGYGNYIWPALVLWAFDRVLRLTRLLLNNRFRWTKNQHESTATVELLSQDTVRLTLRRRMKWQAGQHAYVVLPTISELPSEAHPFTIASIPGSLDGAEGSQEKELTFIIRGRSGFTGRLRDHASSDGSKTVPAFIDGPYGCPPILSKYYTCVLIAGGSGVSYTLPLLLNLIHDAKAGKSAVRRVVFVWSVRDAEHVKWISKVLKEALVHAQSSPLVVDPHVYITGPNHPLPELSLSDDSKSVIGDSHPGTPVCPKSENSLEKLELPAYSALKITHGRPSISRILEDEVSGSAGSVSVDGKSAHLPGATSADDSYSSRWAILLISSCIQIIIIQYHEPYECLEGSTFSHTARRSLRNVASS</sequence>
<evidence type="ECO:0000256" key="3">
    <source>
        <dbReference type="ARBA" id="ARBA00012668"/>
    </source>
</evidence>
<dbReference type="SUPFAM" id="SSF63380">
    <property type="entry name" value="Riboflavin synthase domain-like"/>
    <property type="match status" value="1"/>
</dbReference>
<dbReference type="InterPro" id="IPR013121">
    <property type="entry name" value="Fe_red_NAD-bd_6"/>
</dbReference>
<keyword evidence="4" id="KW-0813">Transport</keyword>
<dbReference type="InterPro" id="IPR013112">
    <property type="entry name" value="FAD-bd_8"/>
</dbReference>
<feature type="transmembrane region" description="Helical" evidence="14">
    <location>
        <begin position="211"/>
        <end position="232"/>
    </location>
</feature>
<keyword evidence="7" id="KW-0249">Electron transport</keyword>
<evidence type="ECO:0000256" key="7">
    <source>
        <dbReference type="ARBA" id="ARBA00022982"/>
    </source>
</evidence>
<dbReference type="SUPFAM" id="SSF52343">
    <property type="entry name" value="Ferredoxin reductase-like, C-terminal NADP-linked domain"/>
    <property type="match status" value="1"/>
</dbReference>
<evidence type="ECO:0000256" key="13">
    <source>
        <dbReference type="ARBA" id="ARBA00048483"/>
    </source>
</evidence>
<dbReference type="PANTHER" id="PTHR32361:SF9">
    <property type="entry name" value="FERRIC REDUCTASE TRANSMEMBRANE COMPONENT 3-RELATED"/>
    <property type="match status" value="1"/>
</dbReference>
<dbReference type="PANTHER" id="PTHR32361">
    <property type="entry name" value="FERRIC/CUPRIC REDUCTASE TRANSMEMBRANE COMPONENT"/>
    <property type="match status" value="1"/>
</dbReference>
<dbReference type="InterPro" id="IPR013130">
    <property type="entry name" value="Fe3_Rdtase_TM_dom"/>
</dbReference>
<evidence type="ECO:0000313" key="16">
    <source>
        <dbReference type="EMBL" id="THH33660.1"/>
    </source>
</evidence>